<gene>
    <name evidence="1" type="ORF">S01H1_07518</name>
</gene>
<protein>
    <submittedName>
        <fullName evidence="1">Uncharacterized protein</fullName>
    </submittedName>
</protein>
<evidence type="ECO:0000313" key="1">
    <source>
        <dbReference type="EMBL" id="GAF69438.1"/>
    </source>
</evidence>
<dbReference type="AlphaFoldDB" id="X0RKW2"/>
<feature type="non-terminal residue" evidence="1">
    <location>
        <position position="1"/>
    </location>
</feature>
<proteinExistence type="predicted"/>
<sequence>DMLVSNPDSMVLEPFIQWCECSKKGCDCVLIPGTGTTPWDIYQYLPCYSACCEETYDCKVNGCQPNNTGTGLFTSLAQCQIVCVEWECISAVTAVNCEMKASIPVMNCQPLPNGYGTLVNNLLDYFSNPANSLTWTSFSMTKYDQSAPAIYNPNTPNCNSYCNTGVWHYFDTISMSNDLSPTHPYYINTGPCNSWGDFINQVNLQPGINNYLMVNYSPNTSAQDILHDVWTIPGNSDTLIRISPFQPCICVSEDCHCDPLNGTGRTPTQNYYTTSAACSADCCSDEWYCHTGAVPQSIGWPFNTTIGTTQPCTCLQNPPQGVQTFPTELACKQYPQNCCLPQYYDCPNGYCQSLTPGTVGPYSTAAACAAAVSNGDCAPMDEAWNCTWVEDDAPTPTPTGSFQCLPCVGGGCQYTPATAAGPPYFGNALAQCQYYCEGENGPCIKCCMDDFGAVYSLSLTANPCKCP</sequence>
<reference evidence="1" key="1">
    <citation type="journal article" date="2014" name="Front. Microbiol.">
        <title>High frequency of phylogenetically diverse reductive dehalogenase-homologous genes in deep subseafloor sedimentary metagenomes.</title>
        <authorList>
            <person name="Kawai M."/>
            <person name="Futagami T."/>
            <person name="Toyoda A."/>
            <person name="Takaki Y."/>
            <person name="Nishi S."/>
            <person name="Hori S."/>
            <person name="Arai W."/>
            <person name="Tsubouchi T."/>
            <person name="Morono Y."/>
            <person name="Uchiyama I."/>
            <person name="Ito T."/>
            <person name="Fujiyama A."/>
            <person name="Inagaki F."/>
            <person name="Takami H."/>
        </authorList>
    </citation>
    <scope>NUCLEOTIDE SEQUENCE</scope>
    <source>
        <strain evidence="1">Expedition CK06-06</strain>
    </source>
</reference>
<name>X0RKW2_9ZZZZ</name>
<feature type="non-terminal residue" evidence="1">
    <location>
        <position position="467"/>
    </location>
</feature>
<dbReference type="EMBL" id="BARS01003872">
    <property type="protein sequence ID" value="GAF69438.1"/>
    <property type="molecule type" value="Genomic_DNA"/>
</dbReference>
<accession>X0RKW2</accession>
<organism evidence="1">
    <name type="scientific">marine sediment metagenome</name>
    <dbReference type="NCBI Taxonomy" id="412755"/>
    <lineage>
        <taxon>unclassified sequences</taxon>
        <taxon>metagenomes</taxon>
        <taxon>ecological metagenomes</taxon>
    </lineage>
</organism>
<comment type="caution">
    <text evidence="1">The sequence shown here is derived from an EMBL/GenBank/DDBJ whole genome shotgun (WGS) entry which is preliminary data.</text>
</comment>